<evidence type="ECO:0000313" key="1">
    <source>
        <dbReference type="EMBL" id="CAB5224080.1"/>
    </source>
</evidence>
<organism evidence="1">
    <name type="scientific">uncultured Caudovirales phage</name>
    <dbReference type="NCBI Taxonomy" id="2100421"/>
    <lineage>
        <taxon>Viruses</taxon>
        <taxon>Duplodnaviria</taxon>
        <taxon>Heunggongvirae</taxon>
        <taxon>Uroviricota</taxon>
        <taxon>Caudoviricetes</taxon>
        <taxon>Peduoviridae</taxon>
        <taxon>Maltschvirus</taxon>
        <taxon>Maltschvirus maltsch</taxon>
    </lineage>
</organism>
<dbReference type="EMBL" id="LR798325">
    <property type="protein sequence ID" value="CAB5224080.1"/>
    <property type="molecule type" value="Genomic_DNA"/>
</dbReference>
<reference evidence="1" key="1">
    <citation type="submission" date="2020-05" db="EMBL/GenBank/DDBJ databases">
        <authorList>
            <person name="Chiriac C."/>
            <person name="Salcher M."/>
            <person name="Ghai R."/>
            <person name="Kavagutti S V."/>
        </authorList>
    </citation>
    <scope>NUCLEOTIDE SEQUENCE</scope>
</reference>
<protein>
    <submittedName>
        <fullName evidence="1">Uncharacterized protein</fullName>
    </submittedName>
</protein>
<name>A0A6J7X4V1_9CAUD</name>
<gene>
    <name evidence="1" type="ORF">UFOVP391_26</name>
</gene>
<sequence>MGRYKNTGEFNYKYPIRRRVANTLKKVIKDEALIDTYTLYDSVRINAKVSTEGNLRIEILAAYYFGYLNNGTATIAPFRLVKKFNDALEMNGLIGEMYGMYVADLAQKFPILELGNLLRKKPKVIYDFVPLFGEFNYSLDY</sequence>
<proteinExistence type="predicted"/>
<accession>A0A6J7X4V1</accession>